<feature type="non-terminal residue" evidence="2">
    <location>
        <position position="1"/>
    </location>
</feature>
<name>A0A0R0LT41_9MICR</name>
<dbReference type="InterPro" id="IPR001584">
    <property type="entry name" value="Integrase_cat-core"/>
</dbReference>
<accession>A0A0R0LT41</accession>
<protein>
    <recommendedName>
        <fullName evidence="1">Integrase catalytic domain-containing protein</fullName>
    </recommendedName>
</protein>
<dbReference type="GO" id="GO:0003676">
    <property type="term" value="F:nucleic acid binding"/>
    <property type="evidence" value="ECO:0007669"/>
    <property type="project" value="InterPro"/>
</dbReference>
<dbReference type="InterPro" id="IPR036397">
    <property type="entry name" value="RNaseH_sf"/>
</dbReference>
<reference evidence="2 3" key="1">
    <citation type="submission" date="2015-07" db="EMBL/GenBank/DDBJ databases">
        <title>The genome of Pseudoloma neurophilia, a relevant intracellular parasite of the zebrafish.</title>
        <authorList>
            <person name="Ndikumana S."/>
            <person name="Pelin A."/>
            <person name="Sanders J."/>
            <person name="Corradi N."/>
        </authorList>
    </citation>
    <scope>NUCLEOTIDE SEQUENCE [LARGE SCALE GENOMIC DNA]</scope>
    <source>
        <strain evidence="2 3">MK1</strain>
    </source>
</reference>
<dbReference type="EMBL" id="LGUB01000791">
    <property type="protein sequence ID" value="KRH92620.1"/>
    <property type="molecule type" value="Genomic_DNA"/>
</dbReference>
<dbReference type="PROSITE" id="PS50994">
    <property type="entry name" value="INTEGRASE"/>
    <property type="match status" value="1"/>
</dbReference>
<dbReference type="SUPFAM" id="SSF53098">
    <property type="entry name" value="Ribonuclease H-like"/>
    <property type="match status" value="1"/>
</dbReference>
<proteinExistence type="predicted"/>
<dbReference type="VEuPathDB" id="MicrosporidiaDB:M153_39790003"/>
<dbReference type="AlphaFoldDB" id="A0A0R0LT41"/>
<gene>
    <name evidence="2" type="ORF">M153_39790003</name>
</gene>
<feature type="domain" description="Integrase catalytic" evidence="1">
    <location>
        <begin position="1"/>
        <end position="54"/>
    </location>
</feature>
<dbReference type="GO" id="GO:0005634">
    <property type="term" value="C:nucleus"/>
    <property type="evidence" value="ECO:0007669"/>
    <property type="project" value="UniProtKB-ARBA"/>
</dbReference>
<organism evidence="2 3">
    <name type="scientific">Pseudoloma neurophilia</name>
    <dbReference type="NCBI Taxonomy" id="146866"/>
    <lineage>
        <taxon>Eukaryota</taxon>
        <taxon>Fungi</taxon>
        <taxon>Fungi incertae sedis</taxon>
        <taxon>Microsporidia</taxon>
        <taxon>Pseudoloma</taxon>
    </lineage>
</organism>
<dbReference type="OrthoDB" id="2195216at2759"/>
<evidence type="ECO:0000313" key="3">
    <source>
        <dbReference type="Proteomes" id="UP000051530"/>
    </source>
</evidence>
<evidence type="ECO:0000259" key="1">
    <source>
        <dbReference type="PROSITE" id="PS50994"/>
    </source>
</evidence>
<dbReference type="GO" id="GO:0015074">
    <property type="term" value="P:DNA integration"/>
    <property type="evidence" value="ECO:0007669"/>
    <property type="project" value="InterPro"/>
</dbReference>
<sequence length="54" mass="6037">EGAYILVGIDYFSRFIVTKTIKDKSSKTVSDVIKEWIGLGYIPETLLSDNGKNL</sequence>
<keyword evidence="3" id="KW-1185">Reference proteome</keyword>
<evidence type="ECO:0000313" key="2">
    <source>
        <dbReference type="EMBL" id="KRH92620.1"/>
    </source>
</evidence>
<dbReference type="InterPro" id="IPR012337">
    <property type="entry name" value="RNaseH-like_sf"/>
</dbReference>
<dbReference type="Proteomes" id="UP000051530">
    <property type="component" value="Unassembled WGS sequence"/>
</dbReference>
<comment type="caution">
    <text evidence="2">The sequence shown here is derived from an EMBL/GenBank/DDBJ whole genome shotgun (WGS) entry which is preliminary data.</text>
</comment>
<dbReference type="Gene3D" id="3.30.420.10">
    <property type="entry name" value="Ribonuclease H-like superfamily/Ribonuclease H"/>
    <property type="match status" value="1"/>
</dbReference>